<organism evidence="3 4">
    <name type="scientific">Gnathostoma spinigerum</name>
    <dbReference type="NCBI Taxonomy" id="75299"/>
    <lineage>
        <taxon>Eukaryota</taxon>
        <taxon>Metazoa</taxon>
        <taxon>Ecdysozoa</taxon>
        <taxon>Nematoda</taxon>
        <taxon>Chromadorea</taxon>
        <taxon>Rhabditida</taxon>
        <taxon>Spirurina</taxon>
        <taxon>Gnathostomatomorpha</taxon>
        <taxon>Gnathostomatoidea</taxon>
        <taxon>Gnathostomatidae</taxon>
        <taxon>Gnathostoma</taxon>
    </lineage>
</organism>
<dbReference type="InterPro" id="IPR046460">
    <property type="entry name" value="UNC80_C"/>
</dbReference>
<dbReference type="Pfam" id="PF20262">
    <property type="entry name" value="UNC80_C"/>
    <property type="match status" value="1"/>
</dbReference>
<evidence type="ECO:0000313" key="4">
    <source>
        <dbReference type="Proteomes" id="UP001608902"/>
    </source>
</evidence>
<comment type="caution">
    <text evidence="3">The sequence shown here is derived from an EMBL/GenBank/DDBJ whole genome shotgun (WGS) entry which is preliminary data.</text>
</comment>
<feature type="region of interest" description="Disordered" evidence="1">
    <location>
        <begin position="788"/>
        <end position="821"/>
    </location>
</feature>
<dbReference type="Proteomes" id="UP001608902">
    <property type="component" value="Unassembled WGS sequence"/>
</dbReference>
<dbReference type="AlphaFoldDB" id="A0ABD6EJ86"/>
<gene>
    <name evidence="3" type="ORF">AB6A40_006324</name>
</gene>
<dbReference type="EMBL" id="JBGFUD010004416">
    <property type="protein sequence ID" value="MFH4979615.1"/>
    <property type="molecule type" value="Genomic_DNA"/>
</dbReference>
<dbReference type="PANTHER" id="PTHR31781:SF1">
    <property type="entry name" value="PROTEIN UNC-80 HOMOLOG"/>
    <property type="match status" value="1"/>
</dbReference>
<name>A0ABD6EJ86_9BILA</name>
<reference evidence="3 4" key="1">
    <citation type="submission" date="2024-08" db="EMBL/GenBank/DDBJ databases">
        <title>Gnathostoma spinigerum genome.</title>
        <authorList>
            <person name="Gonzalez-Bertolin B."/>
            <person name="Monzon S."/>
            <person name="Zaballos A."/>
            <person name="Jimenez P."/>
            <person name="Dekumyoy P."/>
            <person name="Varona S."/>
            <person name="Cuesta I."/>
            <person name="Sumanam S."/>
            <person name="Adisakwattana P."/>
            <person name="Gasser R.B."/>
            <person name="Hernandez-Gonzalez A."/>
            <person name="Young N.D."/>
            <person name="Perteguer M.J."/>
        </authorList>
    </citation>
    <scope>NUCLEOTIDE SEQUENCE [LARGE SCALE GENOMIC DNA]</scope>
    <source>
        <strain evidence="3">AL3</strain>
        <tissue evidence="3">Liver</tissue>
    </source>
</reference>
<keyword evidence="4" id="KW-1185">Reference proteome</keyword>
<dbReference type="PANTHER" id="PTHR31781">
    <property type="entry name" value="UNC80"/>
    <property type="match status" value="1"/>
</dbReference>
<proteinExistence type="predicted"/>
<protein>
    <recommendedName>
        <fullName evidence="2">Protein UNC80 C-terminal domain-containing protein</fullName>
    </recommendedName>
</protein>
<feature type="domain" description="Protein UNC80 C-terminal" evidence="2">
    <location>
        <begin position="1"/>
        <end position="668"/>
    </location>
</feature>
<sequence>MAGAVANILDNNDSDFEVYPTKVKAKYWFNLLKRMEEMSDLDDPMDILGLVNEPKPLKALDLCYRDDPNTFSILTDGLASCVTVCAYAPDSRRSYQMLLVMQAIIPYFIDACEKDTVDQMNSAASVKHEVNIYTTLCVEMKALVNSCEILARGPTRTFDIVNTVTERGKSFIADSPQFFDPPTIIEEDVKLQYSSSNKDKKNPSGWEGVDNSEVQREVFRRPRDALLVLSATFIEKGAPRLKELSKLAASLEHTKLPELFDHKCHVKLSEMALALLKVAPYDSNTLGCLGLQKYFVSILPITDWSVEGNRSALNIILRRLDKTIQKIGKRLSLRRRTNWNALSSWLNGLYSTLMAYPYIAHLHPLKTITQMCLRIMVGDPCSEDGSSQSASHSITLSTILHSSTPPASFCNAVLRLASFLMQALGQFCFSLELMCSAEGIGPTAERLEAVLCHILIPVCLRCATAQKDTSHFQQRDIAFCLQLMHNAINPPLTKQCLGPAGSGNLAASIMRGSTSHVADISGRQSSVSVTDRGHSATVSTHRIVRETVCQAIFLALKVMMVVFHKQMTSHWSRIARIVRDLYGKKVGGASLFSFIDFILDSNLPISLVILPILQTKMNQKPSSEYEAVWQTEFKARIEKHGRYSRGGIKSIHTILNELSLELQTLKDDFATRPMEVARSHTPTMTELHSDSGSIHSVSAPRLSASKSIGEPRRLSSQALNRLSRLTPNFYKGTNNEATLEGTIIEDTEDESSQSKQTRVMKISSLPTTRSTCHSFSGRIGMWRSMRRKSRACSADSESGPSRPRSSVEMGEIPPIGHHRRTRSCSRRFPLVEDSVAIALNVEQPLAAAHLIVPNESDERLKTVSFSTPKRVRNEMSVGHFDRLSQRLNIDDSTDRITARHHYV</sequence>
<accession>A0ABD6EJ86</accession>
<evidence type="ECO:0000259" key="2">
    <source>
        <dbReference type="Pfam" id="PF20262"/>
    </source>
</evidence>
<evidence type="ECO:0000313" key="3">
    <source>
        <dbReference type="EMBL" id="MFH4979615.1"/>
    </source>
</evidence>
<evidence type="ECO:0000256" key="1">
    <source>
        <dbReference type="SAM" id="MobiDB-lite"/>
    </source>
</evidence>